<reference evidence="2 3" key="1">
    <citation type="submission" date="2015-11" db="EMBL/GenBank/DDBJ databases">
        <title>Genome sequences of Lysobacter enzymogenes strain C3 and Lysobacter antibioticus ATCC 29479.</title>
        <authorList>
            <person name="Kobayashi D.Y."/>
        </authorList>
    </citation>
    <scope>NUCLEOTIDE SEQUENCE [LARGE SCALE GENOMIC DNA]</scope>
    <source>
        <strain evidence="2 3">C3</strain>
    </source>
</reference>
<organism evidence="2 3">
    <name type="scientific">Lysobacter enzymogenes</name>
    <dbReference type="NCBI Taxonomy" id="69"/>
    <lineage>
        <taxon>Bacteria</taxon>
        <taxon>Pseudomonadati</taxon>
        <taxon>Pseudomonadota</taxon>
        <taxon>Gammaproteobacteria</taxon>
        <taxon>Lysobacterales</taxon>
        <taxon>Lysobacteraceae</taxon>
        <taxon>Lysobacter</taxon>
    </lineage>
</organism>
<dbReference type="EMBL" id="CP013140">
    <property type="protein sequence ID" value="ALN60492.1"/>
    <property type="molecule type" value="Genomic_DNA"/>
</dbReference>
<accession>A0A0S2DPL6</accession>
<evidence type="ECO:0000313" key="3">
    <source>
        <dbReference type="Proteomes" id="UP000061569"/>
    </source>
</evidence>
<dbReference type="AlphaFoldDB" id="A0A0S2DPL6"/>
<evidence type="ECO:0000313" key="2">
    <source>
        <dbReference type="EMBL" id="ALN60492.1"/>
    </source>
</evidence>
<evidence type="ECO:0000256" key="1">
    <source>
        <dbReference type="SAM" id="MobiDB-lite"/>
    </source>
</evidence>
<gene>
    <name evidence="2" type="ORF">GLE_5151</name>
</gene>
<dbReference type="KEGG" id="lez:GLE_5151"/>
<dbReference type="STRING" id="69.GLE_5151"/>
<feature type="region of interest" description="Disordered" evidence="1">
    <location>
        <begin position="47"/>
        <end position="89"/>
    </location>
</feature>
<dbReference type="Proteomes" id="UP000061569">
    <property type="component" value="Chromosome"/>
</dbReference>
<sequence>MANSWGESGSRRTSRGGWNRARVPVLAETMLSSKRCRTAAMVARNGSRQRRCGGAARTQRPMIAPAHDGDRDRRRASAAAARRAPQRSG</sequence>
<protein>
    <submittedName>
        <fullName evidence="2">Uncharacterized protein</fullName>
    </submittedName>
</protein>
<name>A0A0S2DPL6_LYSEN</name>
<proteinExistence type="predicted"/>